<dbReference type="PANTHER" id="PTHR11496">
    <property type="entry name" value="ALCOHOL DEHYDROGENASE"/>
    <property type="match status" value="1"/>
</dbReference>
<dbReference type="InterPro" id="IPR001670">
    <property type="entry name" value="ADH_Fe/GldA"/>
</dbReference>
<evidence type="ECO:0000256" key="1">
    <source>
        <dbReference type="ARBA" id="ARBA00023002"/>
    </source>
</evidence>
<dbReference type="SUPFAM" id="SSF56796">
    <property type="entry name" value="Dehydroquinate synthase-like"/>
    <property type="match status" value="1"/>
</dbReference>
<dbReference type="Gene3D" id="3.40.50.1970">
    <property type="match status" value="1"/>
</dbReference>
<evidence type="ECO:0000259" key="2">
    <source>
        <dbReference type="Pfam" id="PF00465"/>
    </source>
</evidence>
<dbReference type="PANTHER" id="PTHR11496:SF103">
    <property type="entry name" value="DEHYDROGENASE, PUTATIVE-RELATED"/>
    <property type="match status" value="1"/>
</dbReference>
<keyword evidence="5" id="KW-1185">Reference proteome</keyword>
<feature type="domain" description="Fe-containing alcohol dehydrogenase-like C-terminal" evidence="3">
    <location>
        <begin position="182"/>
        <end position="277"/>
    </location>
</feature>
<feature type="domain" description="Alcohol dehydrogenase iron-type/glycerol dehydrogenase GldA" evidence="2">
    <location>
        <begin position="11"/>
        <end position="167"/>
    </location>
</feature>
<dbReference type="Pfam" id="PF25137">
    <property type="entry name" value="ADH_Fe_C"/>
    <property type="match status" value="1"/>
</dbReference>
<dbReference type="InterPro" id="IPR039697">
    <property type="entry name" value="Alcohol_dehydrogenase_Fe"/>
</dbReference>
<evidence type="ECO:0000313" key="4">
    <source>
        <dbReference type="EMBL" id="MFC3514277.1"/>
    </source>
</evidence>
<evidence type="ECO:0000259" key="3">
    <source>
        <dbReference type="Pfam" id="PF25137"/>
    </source>
</evidence>
<sequence>MTAFAEPSVPVIAGRGVSGRLTELAGLGWAGTLVVASRGTVRRLGLARRLPPGTRVFSGFRPNPTFDEAVAAAGARADCGATLVVGVGGGSSLDIAKAARALPPEPSAAAEVLEGRRAPLHGARLVLVPTTAGSGSEVTRFATLYRGSRKVSLDDAAVRADVALVDPALTDSCAPALTWSCAFDTLAHAVESLWSLRATEQSRDHAEAALGKVVPILREAGEVPTAAERDLLCEAATLAGRAIDITRTTAAHALAYPLTAHLGVPHGLACAMHLTWLAPMVEQAGSAEIPDDHDPAAVAAAVATLRRLLRAGERDLGATIRSLITARGLPADCRAEREPGLAGLVVEEGMASNRVSGTPVVLDRARVRAAVEGLLPAGSSAADRRRKGDVPCATTE</sequence>
<dbReference type="RefSeq" id="WP_377872200.1">
    <property type="nucleotide sequence ID" value="NZ_JBHMAY010000037.1"/>
</dbReference>
<reference evidence="5" key="1">
    <citation type="journal article" date="2019" name="Int. J. Syst. Evol. Microbiol.">
        <title>The Global Catalogue of Microorganisms (GCM) 10K type strain sequencing project: providing services to taxonomists for standard genome sequencing and annotation.</title>
        <authorList>
            <consortium name="The Broad Institute Genomics Platform"/>
            <consortium name="The Broad Institute Genome Sequencing Center for Infectious Disease"/>
            <person name="Wu L."/>
            <person name="Ma J."/>
        </authorList>
    </citation>
    <scope>NUCLEOTIDE SEQUENCE [LARGE SCALE GENOMIC DNA]</scope>
    <source>
        <strain evidence="5">CGMCC 4.7682</strain>
    </source>
</reference>
<evidence type="ECO:0000313" key="5">
    <source>
        <dbReference type="Proteomes" id="UP001595764"/>
    </source>
</evidence>
<name>A0ABV7QQY2_9PSEU</name>
<dbReference type="InterPro" id="IPR056798">
    <property type="entry name" value="ADH_Fe_C"/>
</dbReference>
<dbReference type="Proteomes" id="UP001595764">
    <property type="component" value="Unassembled WGS sequence"/>
</dbReference>
<protein>
    <submittedName>
        <fullName evidence="4">Iron-containing alcohol dehydrogenase</fullName>
        <ecNumber evidence="4">1.1.1.1</ecNumber>
    </submittedName>
</protein>
<dbReference type="EC" id="1.1.1.1" evidence="4"/>
<organism evidence="4 5">
    <name type="scientific">Amycolatopsis halotolerans</name>
    <dbReference type="NCBI Taxonomy" id="330083"/>
    <lineage>
        <taxon>Bacteria</taxon>
        <taxon>Bacillati</taxon>
        <taxon>Actinomycetota</taxon>
        <taxon>Actinomycetes</taxon>
        <taxon>Pseudonocardiales</taxon>
        <taxon>Pseudonocardiaceae</taxon>
        <taxon>Amycolatopsis</taxon>
    </lineage>
</organism>
<dbReference type="GO" id="GO:0004022">
    <property type="term" value="F:alcohol dehydrogenase (NAD+) activity"/>
    <property type="evidence" value="ECO:0007669"/>
    <property type="project" value="UniProtKB-EC"/>
</dbReference>
<proteinExistence type="predicted"/>
<dbReference type="Gene3D" id="1.20.1090.10">
    <property type="entry name" value="Dehydroquinate synthase-like - alpha domain"/>
    <property type="match status" value="1"/>
</dbReference>
<keyword evidence="1 4" id="KW-0560">Oxidoreductase</keyword>
<dbReference type="EMBL" id="JBHRWI010000039">
    <property type="protein sequence ID" value="MFC3514277.1"/>
    <property type="molecule type" value="Genomic_DNA"/>
</dbReference>
<accession>A0ABV7QQY2</accession>
<dbReference type="Pfam" id="PF00465">
    <property type="entry name" value="Fe-ADH"/>
    <property type="match status" value="1"/>
</dbReference>
<gene>
    <name evidence="4" type="ORF">ACFORO_29200</name>
</gene>
<comment type="caution">
    <text evidence="4">The sequence shown here is derived from an EMBL/GenBank/DDBJ whole genome shotgun (WGS) entry which is preliminary data.</text>
</comment>